<dbReference type="SUPFAM" id="SSF49309">
    <property type="entry name" value="Transglutaminase, two C-terminal domains"/>
    <property type="match status" value="2"/>
</dbReference>
<dbReference type="PANTHER" id="PTHR11590">
    <property type="entry name" value="PROTEIN-GLUTAMINE GAMMA-GLUTAMYLTRANSFERASE"/>
    <property type="match status" value="1"/>
</dbReference>
<dbReference type="SUPFAM" id="SSF81296">
    <property type="entry name" value="E set domains"/>
    <property type="match status" value="1"/>
</dbReference>
<dbReference type="SMART" id="SM00460">
    <property type="entry name" value="TGc"/>
    <property type="match status" value="1"/>
</dbReference>
<protein>
    <recommendedName>
        <fullName evidence="3">Transglutaminase-like domain-containing protein</fullName>
    </recommendedName>
</protein>
<dbReference type="Pfam" id="PF00927">
    <property type="entry name" value="Transglut_C"/>
    <property type="match status" value="2"/>
</dbReference>
<sequence>MFVKTYKRLSALRHQNMTYETWSPNRRFNPPSYSDYRRLRDDRLGGSMYNDTGFNRVPSFRNRAYNIPVNIDINPTMSNPRSTDNVIPVNIDRNPSRSADTFIPVNIDRTSTVSNPRSIDSFIPVNIDRTPAVSTPRLTEPFVPINIERSPVTTVNHGTAPDYSNPSTRPLENGGPTFSREPTVSFDRFPRPAYDDDYDAADDDVSSNRARVSAIDILSEENSRQHHTEKYDAVQAGGLVVRRGQPFNLMLQFDRKFSLKKNTLRLVFKTGSNPKPGKGTHIQCLLQSERRTTSSSEWTAVLKSRHKENSVVVSVTPPADCIVAEWRLTVENIVSNSVKPRAVKYTLRESIFILFNPWCREDDVYFPDVSKLDEYVLNDSGVIFNGDAKYVGQKPWFYGQFETGILEASLFCVQLGFDSKFGYAMSNPTRVSRIISKIVNFNQDNGVLVGNWSGDYSGGKSPSSWNGSVAILREFVSSKRPVKWGQCFTFAGIVTTICRALGIPCRTITNFSSAHDTDGNIKIDIYVDANRREVVPPSQARESIWNFHCWNEVWMERRDLPTGYGGWQIIDATPQEESSGFNQCGPASLKAIKEGRCELLYDTPFVFAEVNADKVVWARGEGGKWSIVSLDPSAIGKKISTKVPDGLPVRGGGARIREDITDEYKFPDASLRERLAVKKASRARDAGAPYINENSVEDVRFHGFVDRNYVTLGQDFVVSFSFTNTGGAARTISAKMLCETVQYTGVRDRIIKQQSYQLPVSPRSNGEMSMEVPASDYLHKVNENATFKVSVVAEVLETGQLVTWDDEFRLLKPEMGIEVLSSSVEVNKPFQCRLRFQNPLNTILRNCSISVDGPGIDGEFDQRISDVAPKTEWVAEMTMTPKTAGRKQITVTFNSDVIDNVSGSADVMVSTSSQKHGHLFHCF</sequence>
<feature type="region of interest" description="Disordered" evidence="2">
    <location>
        <begin position="153"/>
        <end position="186"/>
    </location>
</feature>
<evidence type="ECO:0000313" key="5">
    <source>
        <dbReference type="Proteomes" id="UP000005408"/>
    </source>
</evidence>
<dbReference type="InterPro" id="IPR050779">
    <property type="entry name" value="Transglutaminase"/>
</dbReference>
<dbReference type="InterPro" id="IPR013783">
    <property type="entry name" value="Ig-like_fold"/>
</dbReference>
<dbReference type="Gene3D" id="2.60.40.10">
    <property type="entry name" value="Immunoglobulins"/>
    <property type="match status" value="3"/>
</dbReference>
<dbReference type="SUPFAM" id="SSF54001">
    <property type="entry name" value="Cysteine proteinases"/>
    <property type="match status" value="1"/>
</dbReference>
<dbReference type="InterPro" id="IPR008958">
    <property type="entry name" value="Transglutaminase_C"/>
</dbReference>
<feature type="domain" description="Transglutaminase-like" evidence="3">
    <location>
        <begin position="479"/>
        <end position="574"/>
    </location>
</feature>
<proteinExistence type="inferred from homology"/>
<dbReference type="InterPro" id="IPR002931">
    <property type="entry name" value="Transglutaminase-like"/>
</dbReference>
<evidence type="ECO:0000313" key="4">
    <source>
        <dbReference type="EnsemblMetazoa" id="G20569.1:cds"/>
    </source>
</evidence>
<dbReference type="AlphaFoldDB" id="A0A8W8JUK3"/>
<comment type="similarity">
    <text evidence="1">Belongs to the transglutaminase superfamily. Transglutaminase family.</text>
</comment>
<dbReference type="InterPro" id="IPR014756">
    <property type="entry name" value="Ig_E-set"/>
</dbReference>
<dbReference type="InterPro" id="IPR038765">
    <property type="entry name" value="Papain-like_cys_pep_sf"/>
</dbReference>
<dbReference type="Proteomes" id="UP000005408">
    <property type="component" value="Unassembled WGS sequence"/>
</dbReference>
<dbReference type="PANTHER" id="PTHR11590:SF40">
    <property type="entry name" value="HEMOCYTE PROTEIN-GLUTAMINE GAMMA-GLUTAMYLTRANSFERASE-LIKE PROTEIN"/>
    <property type="match status" value="1"/>
</dbReference>
<organism evidence="4 5">
    <name type="scientific">Magallana gigas</name>
    <name type="common">Pacific oyster</name>
    <name type="synonym">Crassostrea gigas</name>
    <dbReference type="NCBI Taxonomy" id="29159"/>
    <lineage>
        <taxon>Eukaryota</taxon>
        <taxon>Metazoa</taxon>
        <taxon>Spiralia</taxon>
        <taxon>Lophotrochozoa</taxon>
        <taxon>Mollusca</taxon>
        <taxon>Bivalvia</taxon>
        <taxon>Autobranchia</taxon>
        <taxon>Pteriomorphia</taxon>
        <taxon>Ostreida</taxon>
        <taxon>Ostreoidea</taxon>
        <taxon>Ostreidae</taxon>
        <taxon>Magallana</taxon>
    </lineage>
</organism>
<accession>A0A8W8JUK3</accession>
<dbReference type="InterPro" id="IPR036238">
    <property type="entry name" value="Transglutaminase_C_sf"/>
</dbReference>
<feature type="compositionally biased region" description="Polar residues" evidence="2">
    <location>
        <begin position="153"/>
        <end position="170"/>
    </location>
</feature>
<dbReference type="Gene3D" id="3.90.260.10">
    <property type="entry name" value="Transglutaminase-like"/>
    <property type="match status" value="1"/>
</dbReference>
<evidence type="ECO:0000256" key="1">
    <source>
        <dbReference type="ARBA" id="ARBA00005968"/>
    </source>
</evidence>
<dbReference type="Pfam" id="PF01841">
    <property type="entry name" value="Transglut_core"/>
    <property type="match status" value="1"/>
</dbReference>
<keyword evidence="5" id="KW-1185">Reference proteome</keyword>
<dbReference type="InterPro" id="IPR036985">
    <property type="entry name" value="Transglutaminase-like_sf"/>
</dbReference>
<dbReference type="GO" id="GO:0003810">
    <property type="term" value="F:protein-glutamine gamma-glutamyltransferase activity"/>
    <property type="evidence" value="ECO:0007669"/>
    <property type="project" value="InterPro"/>
</dbReference>
<dbReference type="EnsemblMetazoa" id="G20569.1">
    <property type="protein sequence ID" value="G20569.1:cds"/>
    <property type="gene ID" value="G20569"/>
</dbReference>
<dbReference type="Pfam" id="PF00868">
    <property type="entry name" value="Transglut_N"/>
    <property type="match status" value="1"/>
</dbReference>
<evidence type="ECO:0000256" key="2">
    <source>
        <dbReference type="SAM" id="MobiDB-lite"/>
    </source>
</evidence>
<reference evidence="4" key="1">
    <citation type="submission" date="2022-08" db="UniProtKB">
        <authorList>
            <consortium name="EnsemblMetazoa"/>
        </authorList>
    </citation>
    <scope>IDENTIFICATION</scope>
    <source>
        <strain evidence="4">05x7-T-G4-1.051#20</strain>
    </source>
</reference>
<dbReference type="FunFam" id="2.60.40.10:FF:000090">
    <property type="entry name" value="Protein-glutamine gamma-glutamyltransferase 2"/>
    <property type="match status" value="1"/>
</dbReference>
<dbReference type="InterPro" id="IPR001102">
    <property type="entry name" value="Transglutaminase_N"/>
</dbReference>
<dbReference type="FunFam" id="3.90.260.10:FF:000002">
    <property type="entry name" value="Erythrocyte membrane protein band 4.2"/>
    <property type="match status" value="1"/>
</dbReference>
<evidence type="ECO:0000259" key="3">
    <source>
        <dbReference type="SMART" id="SM00460"/>
    </source>
</evidence>
<name>A0A8W8JUK3_MAGGI</name>